<dbReference type="SUPFAM" id="SSF52058">
    <property type="entry name" value="L domain-like"/>
    <property type="match status" value="1"/>
</dbReference>
<dbReference type="GO" id="GO:0007156">
    <property type="term" value="P:homophilic cell adhesion via plasma membrane adhesion molecules"/>
    <property type="evidence" value="ECO:0007669"/>
    <property type="project" value="TreeGrafter"/>
</dbReference>
<keyword evidence="3" id="KW-0433">Leucine-rich repeat</keyword>
<dbReference type="GO" id="GO:0007411">
    <property type="term" value="P:axon guidance"/>
    <property type="evidence" value="ECO:0007669"/>
    <property type="project" value="TreeGrafter"/>
</dbReference>
<evidence type="ECO:0000313" key="12">
    <source>
        <dbReference type="Proteomes" id="UP000276991"/>
    </source>
</evidence>
<evidence type="ECO:0000256" key="8">
    <source>
        <dbReference type="ARBA" id="ARBA00023319"/>
    </source>
</evidence>
<proteinExistence type="inferred from homology"/>
<dbReference type="GO" id="GO:0031012">
    <property type="term" value="C:extracellular matrix"/>
    <property type="evidence" value="ECO:0007669"/>
    <property type="project" value="UniProtKB-ARBA"/>
</dbReference>
<dbReference type="Proteomes" id="UP000276991">
    <property type="component" value="Unassembled WGS sequence"/>
</dbReference>
<keyword evidence="2" id="KW-0560">Oxidoreductase</keyword>
<protein>
    <recommendedName>
        <fullName evidence="10">Ig-like domain-containing protein</fullName>
    </recommendedName>
</protein>
<dbReference type="EMBL" id="UPTC01002320">
    <property type="protein sequence ID" value="VBB33328.1"/>
    <property type="molecule type" value="Genomic_DNA"/>
</dbReference>
<dbReference type="GO" id="GO:0004601">
    <property type="term" value="F:peroxidase activity"/>
    <property type="evidence" value="ECO:0007669"/>
    <property type="project" value="UniProtKB-KW"/>
</dbReference>
<dbReference type="SMART" id="SM00408">
    <property type="entry name" value="IGc2"/>
    <property type="match status" value="2"/>
</dbReference>
<dbReference type="InterPro" id="IPR010255">
    <property type="entry name" value="Haem_peroxidase_sf"/>
</dbReference>
<dbReference type="InterPro" id="IPR037120">
    <property type="entry name" value="Haem_peroxidase_sf_animal"/>
</dbReference>
<reference evidence="11 12" key="1">
    <citation type="submission" date="2018-08" db="EMBL/GenBank/DDBJ databases">
        <authorList>
            <person name="Laetsch R D."/>
            <person name="Stevens L."/>
            <person name="Kumar S."/>
            <person name="Blaxter L. M."/>
        </authorList>
    </citation>
    <scope>NUCLEOTIDE SEQUENCE [LARGE SCALE GENOMIC DNA]</scope>
</reference>
<keyword evidence="12" id="KW-1185">Reference proteome</keyword>
<evidence type="ECO:0000313" key="11">
    <source>
        <dbReference type="EMBL" id="VBB33328.1"/>
    </source>
</evidence>
<dbReference type="GO" id="GO:0020037">
    <property type="term" value="F:heme binding"/>
    <property type="evidence" value="ECO:0007669"/>
    <property type="project" value="InterPro"/>
</dbReference>
<feature type="chain" id="PRO_5019815415" description="Ig-like domain-containing protein" evidence="9">
    <location>
        <begin position="22"/>
        <end position="640"/>
    </location>
</feature>
<evidence type="ECO:0000256" key="6">
    <source>
        <dbReference type="ARBA" id="ARBA00023157"/>
    </source>
</evidence>
<keyword evidence="6" id="KW-1015">Disulfide bond</keyword>
<keyword evidence="5" id="KW-0677">Repeat</keyword>
<dbReference type="InterPro" id="IPR007110">
    <property type="entry name" value="Ig-like_dom"/>
</dbReference>
<evidence type="ECO:0000256" key="3">
    <source>
        <dbReference type="ARBA" id="ARBA00022614"/>
    </source>
</evidence>
<dbReference type="InterPro" id="IPR003599">
    <property type="entry name" value="Ig_sub"/>
</dbReference>
<dbReference type="GO" id="GO:0098632">
    <property type="term" value="F:cell-cell adhesion mediator activity"/>
    <property type="evidence" value="ECO:0007669"/>
    <property type="project" value="TreeGrafter"/>
</dbReference>
<evidence type="ECO:0000256" key="9">
    <source>
        <dbReference type="SAM" id="SignalP"/>
    </source>
</evidence>
<dbReference type="Pfam" id="PF03098">
    <property type="entry name" value="An_peroxidase"/>
    <property type="match status" value="1"/>
</dbReference>
<dbReference type="FunFam" id="2.60.40.10:FF:001895">
    <property type="entry name" value="PeroXidasiN (Drosophila peroxidase) homolog"/>
    <property type="match status" value="1"/>
</dbReference>
<dbReference type="Gene3D" id="3.80.10.10">
    <property type="entry name" value="Ribonuclease Inhibitor"/>
    <property type="match status" value="1"/>
</dbReference>
<comment type="similarity">
    <text evidence="1">Belongs to the immunoglobulin superfamily. DCC family.</text>
</comment>
<dbReference type="SUPFAM" id="SSF48113">
    <property type="entry name" value="Heme-dependent peroxidases"/>
    <property type="match status" value="1"/>
</dbReference>
<feature type="signal peptide" evidence="9">
    <location>
        <begin position="1"/>
        <end position="21"/>
    </location>
</feature>
<dbReference type="InterPro" id="IPR013783">
    <property type="entry name" value="Ig-like_fold"/>
</dbReference>
<dbReference type="SMART" id="SM00082">
    <property type="entry name" value="LRRCT"/>
    <property type="match status" value="1"/>
</dbReference>
<dbReference type="PROSITE" id="PS50835">
    <property type="entry name" value="IG_LIKE"/>
    <property type="match status" value="2"/>
</dbReference>
<keyword evidence="2" id="KW-0575">Peroxidase</keyword>
<gene>
    <name evidence="11" type="ORF">NAV_LOCUS8119</name>
</gene>
<dbReference type="SUPFAM" id="SSF48726">
    <property type="entry name" value="Immunoglobulin"/>
    <property type="match status" value="2"/>
</dbReference>
<dbReference type="GO" id="GO:0030424">
    <property type="term" value="C:axon"/>
    <property type="evidence" value="ECO:0007669"/>
    <property type="project" value="TreeGrafter"/>
</dbReference>
<dbReference type="InterPro" id="IPR000483">
    <property type="entry name" value="Cys-rich_flank_reg_C"/>
</dbReference>
<dbReference type="InterPro" id="IPR013098">
    <property type="entry name" value="Ig_I-set"/>
</dbReference>
<dbReference type="PROSITE" id="PS50292">
    <property type="entry name" value="PEROXIDASE_3"/>
    <property type="match status" value="1"/>
</dbReference>
<accession>A0A498SN48</accession>
<evidence type="ECO:0000256" key="5">
    <source>
        <dbReference type="ARBA" id="ARBA00022737"/>
    </source>
</evidence>
<dbReference type="InterPro" id="IPR003598">
    <property type="entry name" value="Ig_sub2"/>
</dbReference>
<dbReference type="SMART" id="SM00409">
    <property type="entry name" value="IG"/>
    <property type="match status" value="2"/>
</dbReference>
<keyword evidence="7" id="KW-0325">Glycoprotein</keyword>
<dbReference type="PRINTS" id="PR00457">
    <property type="entry name" value="ANPEROXIDASE"/>
</dbReference>
<feature type="domain" description="Ig-like" evidence="10">
    <location>
        <begin position="308"/>
        <end position="395"/>
    </location>
</feature>
<feature type="domain" description="Ig-like" evidence="10">
    <location>
        <begin position="215"/>
        <end position="304"/>
    </location>
</feature>
<evidence type="ECO:0000256" key="7">
    <source>
        <dbReference type="ARBA" id="ARBA00023180"/>
    </source>
</evidence>
<dbReference type="GO" id="GO:0006979">
    <property type="term" value="P:response to oxidative stress"/>
    <property type="evidence" value="ECO:0007669"/>
    <property type="project" value="InterPro"/>
</dbReference>
<dbReference type="InterPro" id="IPR032675">
    <property type="entry name" value="LRR_dom_sf"/>
</dbReference>
<dbReference type="Gene3D" id="1.10.640.10">
    <property type="entry name" value="Haem peroxidase domain superfamily, animal type"/>
    <property type="match status" value="1"/>
</dbReference>
<dbReference type="InterPro" id="IPR019791">
    <property type="entry name" value="Haem_peroxidase_animal"/>
</dbReference>
<dbReference type="PANTHER" id="PTHR10075:SF103">
    <property type="entry name" value="ROUNDABOUT HOMOLOG 4"/>
    <property type="match status" value="1"/>
</dbReference>
<dbReference type="Gene3D" id="2.60.40.10">
    <property type="entry name" value="Immunoglobulins"/>
    <property type="match status" value="2"/>
</dbReference>
<evidence type="ECO:0000256" key="4">
    <source>
        <dbReference type="ARBA" id="ARBA00022729"/>
    </source>
</evidence>
<dbReference type="AlphaFoldDB" id="A0A498SN48"/>
<dbReference type="STRING" id="6277.A0A498SN48"/>
<dbReference type="InterPro" id="IPR036179">
    <property type="entry name" value="Ig-like_dom_sf"/>
</dbReference>
<evidence type="ECO:0000256" key="1">
    <source>
        <dbReference type="ARBA" id="ARBA00009588"/>
    </source>
</evidence>
<organism evidence="11 12">
    <name type="scientific">Acanthocheilonema viteae</name>
    <name type="common">Filarial nematode worm</name>
    <name type="synonym">Dipetalonema viteae</name>
    <dbReference type="NCBI Taxonomy" id="6277"/>
    <lineage>
        <taxon>Eukaryota</taxon>
        <taxon>Metazoa</taxon>
        <taxon>Ecdysozoa</taxon>
        <taxon>Nematoda</taxon>
        <taxon>Chromadorea</taxon>
        <taxon>Rhabditida</taxon>
        <taxon>Spirurina</taxon>
        <taxon>Spiruromorpha</taxon>
        <taxon>Filarioidea</taxon>
        <taxon>Onchocercidae</taxon>
        <taxon>Acanthocheilonema</taxon>
    </lineage>
</organism>
<dbReference type="GO" id="GO:0070593">
    <property type="term" value="P:dendrite self-avoidance"/>
    <property type="evidence" value="ECO:0007669"/>
    <property type="project" value="TreeGrafter"/>
</dbReference>
<keyword evidence="8" id="KW-0393">Immunoglobulin domain</keyword>
<evidence type="ECO:0000259" key="10">
    <source>
        <dbReference type="PROSITE" id="PS50835"/>
    </source>
</evidence>
<evidence type="ECO:0000256" key="2">
    <source>
        <dbReference type="ARBA" id="ARBA00022559"/>
    </source>
</evidence>
<dbReference type="GO" id="GO:0005886">
    <property type="term" value="C:plasma membrane"/>
    <property type="evidence" value="ECO:0007669"/>
    <property type="project" value="TreeGrafter"/>
</dbReference>
<dbReference type="OrthoDB" id="823504at2759"/>
<feature type="non-terminal residue" evidence="11">
    <location>
        <position position="640"/>
    </location>
</feature>
<name>A0A498SN48_ACAVI</name>
<dbReference type="InterPro" id="IPR000372">
    <property type="entry name" value="LRRNT"/>
</dbReference>
<keyword evidence="4 9" id="KW-0732">Signal</keyword>
<dbReference type="PANTHER" id="PTHR10075">
    <property type="entry name" value="BASIGIN RELATED"/>
    <property type="match status" value="1"/>
</dbReference>
<dbReference type="SMART" id="SM00013">
    <property type="entry name" value="LRRNT"/>
    <property type="match status" value="1"/>
</dbReference>
<sequence length="640" mass="72797">MSWLSFVSFLSLLISNEAVLGRCPQRCLCHKGLIDCRRQSLLAVPRYLPANTTVLNLADNAIQILPEHFFDYSKRLKTLILNGNPLNCDCRWLSLAGFIHQHSSISPVCHHPDVLRWRQFSSLKSSDFRCFGVKLLDDKRSAKCEVDIKAPITFIYGKEKVDDNNTKGIKILSNGMVLLNSNVSLNELHCAVDYNATIIHQSRLPRQIFDAPSAPKFTLKPKDRSYREGTTVRLDCEVTGKPRPSITWYFNGKKLKRSRKYGMNLEQTSLNIYSFLERDVGKYTCVAENAFGQIETSAEARLISSSPPVITEGPENQKVSLGSTVTFRCRADGEPRPFITWFLNGGEIHILKGHFHVSDDEMELTISGITKYDEGVYSCMAANTVGSMIAEARLIIDHNRFQDNSINDHFIHDVFQQASQNVDSAIEQTREKLSKITNPHELLRWFQFSFPQTIELSRAREIYEESIRLIQKHVEKGLTLPLDKLSSNISIESVLAKSHVDMLVQLAGCSGVQTRDPCDEQCFHSRYSQTKFRRLLPPIYENGFNTPVGWDPNKLYFGYRKPNARSVSKKLLETNHITPHKTYSTMLMQWGQFIDHDLDFTATAISRQAFATGAICNRTCEYLNPCFNIPLAHDDPRMLA</sequence>
<dbReference type="FunFam" id="2.60.40.10:FF:000299">
    <property type="entry name" value="protogenin isoform X2"/>
    <property type="match status" value="1"/>
</dbReference>
<dbReference type="Pfam" id="PF07679">
    <property type="entry name" value="I-set"/>
    <property type="match status" value="2"/>
</dbReference>